<dbReference type="PANTHER" id="PTHR27002">
    <property type="entry name" value="RECEPTOR-LIKE SERINE/THREONINE-PROTEIN KINASE SD1-8"/>
    <property type="match status" value="1"/>
</dbReference>
<evidence type="ECO:0000256" key="7">
    <source>
        <dbReference type="ARBA" id="ARBA00023157"/>
    </source>
</evidence>
<evidence type="ECO:0000256" key="3">
    <source>
        <dbReference type="ARBA" id="ARBA00022729"/>
    </source>
</evidence>
<evidence type="ECO:0000256" key="2">
    <source>
        <dbReference type="ARBA" id="ARBA00022679"/>
    </source>
</evidence>
<keyword evidence="2" id="KW-0808">Transferase</keyword>
<evidence type="ECO:0000256" key="1">
    <source>
        <dbReference type="ARBA" id="ARBA00022527"/>
    </source>
</evidence>
<proteinExistence type="predicted"/>
<dbReference type="PROSITE" id="PS00108">
    <property type="entry name" value="PROTEIN_KINASE_ST"/>
    <property type="match status" value="1"/>
</dbReference>
<sequence>MNEIILIMKLQHKNLVKLLGCCIEKEEKILVYEYMPNRSLDVFIFDSQRRVELDWRKRLDIITGIARGLLYLHQDSRLRIIHRDLKASNVLLDENLNPKISDFGMARIFCGNHGEDANTNIIVGTYGYMAPEYAMEGLYSTKSDVYSFGVLLIEIVTGKRNARFHLSQHSPSLLAYGWQLWNEGNVFELMDPLLTESCSATQFQRYINIGLLCVQEDANTRPSMSSVVVMLVNECVPLRQPLRPAFYVVRHAVQSRQSLDCSINGLSTSSILPR</sequence>
<feature type="domain" description="Protein kinase" evidence="9">
    <location>
        <begin position="1"/>
        <end position="246"/>
    </location>
</feature>
<dbReference type="AlphaFoldDB" id="A0A2G5CZR5"/>
<name>A0A2G5CZR5_AQUCA</name>
<dbReference type="SUPFAM" id="SSF56112">
    <property type="entry name" value="Protein kinase-like (PK-like)"/>
    <property type="match status" value="1"/>
</dbReference>
<keyword evidence="7" id="KW-1015">Disulfide bond</keyword>
<dbReference type="Proteomes" id="UP000230069">
    <property type="component" value="Unassembled WGS sequence"/>
</dbReference>
<dbReference type="STRING" id="218851.A0A2G5CZR5"/>
<evidence type="ECO:0000313" key="11">
    <source>
        <dbReference type="Proteomes" id="UP000230069"/>
    </source>
</evidence>
<dbReference type="PIRSF" id="PIRSF000654">
    <property type="entry name" value="Integrin-linked_kinase"/>
    <property type="match status" value="1"/>
</dbReference>
<evidence type="ECO:0000256" key="5">
    <source>
        <dbReference type="ARBA" id="ARBA00022777"/>
    </source>
</evidence>
<keyword evidence="8" id="KW-0325">Glycoprotein</keyword>
<dbReference type="OrthoDB" id="1923309at2759"/>
<dbReference type="InterPro" id="IPR001245">
    <property type="entry name" value="Ser-Thr/Tyr_kinase_cat_dom"/>
</dbReference>
<keyword evidence="1" id="KW-0723">Serine/threonine-protein kinase</keyword>
<dbReference type="Gene3D" id="3.30.200.20">
    <property type="entry name" value="Phosphorylase Kinase, domain 1"/>
    <property type="match status" value="1"/>
</dbReference>
<dbReference type="GO" id="GO:0005524">
    <property type="term" value="F:ATP binding"/>
    <property type="evidence" value="ECO:0007669"/>
    <property type="project" value="UniProtKB-KW"/>
</dbReference>
<dbReference type="InterPro" id="IPR011009">
    <property type="entry name" value="Kinase-like_dom_sf"/>
</dbReference>
<dbReference type="GO" id="GO:0005886">
    <property type="term" value="C:plasma membrane"/>
    <property type="evidence" value="ECO:0007669"/>
    <property type="project" value="TreeGrafter"/>
</dbReference>
<keyword evidence="3" id="KW-0732">Signal</keyword>
<dbReference type="EMBL" id="KZ305049">
    <property type="protein sequence ID" value="PIA36740.1"/>
    <property type="molecule type" value="Genomic_DNA"/>
</dbReference>
<dbReference type="PANTHER" id="PTHR27002:SF679">
    <property type="entry name" value="CYSTEINE-RICH RECEPTOR-LIKE PROTEIN KINASE 10 ISOFORM X1"/>
    <property type="match status" value="1"/>
</dbReference>
<keyword evidence="5" id="KW-0418">Kinase</keyword>
<evidence type="ECO:0000256" key="6">
    <source>
        <dbReference type="ARBA" id="ARBA00022840"/>
    </source>
</evidence>
<gene>
    <name evidence="10" type="ORF">AQUCO_03200008v1</name>
</gene>
<evidence type="ECO:0000256" key="4">
    <source>
        <dbReference type="ARBA" id="ARBA00022741"/>
    </source>
</evidence>
<keyword evidence="6" id="KW-0067">ATP-binding</keyword>
<dbReference type="SMART" id="SM00220">
    <property type="entry name" value="S_TKc"/>
    <property type="match status" value="1"/>
</dbReference>
<reference evidence="10 11" key="1">
    <citation type="submission" date="2017-09" db="EMBL/GenBank/DDBJ databases">
        <title>WGS assembly of Aquilegia coerulea Goldsmith.</title>
        <authorList>
            <person name="Hodges S."/>
            <person name="Kramer E."/>
            <person name="Nordborg M."/>
            <person name="Tomkins J."/>
            <person name="Borevitz J."/>
            <person name="Derieg N."/>
            <person name="Yan J."/>
            <person name="Mihaltcheva S."/>
            <person name="Hayes R.D."/>
            <person name="Rokhsar D."/>
        </authorList>
    </citation>
    <scope>NUCLEOTIDE SEQUENCE [LARGE SCALE GENOMIC DNA]</scope>
    <source>
        <strain evidence="11">cv. Goldsmith</strain>
    </source>
</reference>
<protein>
    <recommendedName>
        <fullName evidence="9">Protein kinase domain-containing protein</fullName>
    </recommendedName>
</protein>
<dbReference type="Pfam" id="PF07714">
    <property type="entry name" value="PK_Tyr_Ser-Thr"/>
    <property type="match status" value="1"/>
</dbReference>
<dbReference type="InterPro" id="IPR000719">
    <property type="entry name" value="Prot_kinase_dom"/>
</dbReference>
<dbReference type="InParanoid" id="A0A2G5CZR5"/>
<evidence type="ECO:0000313" key="10">
    <source>
        <dbReference type="EMBL" id="PIA36740.1"/>
    </source>
</evidence>
<dbReference type="InterPro" id="IPR008271">
    <property type="entry name" value="Ser/Thr_kinase_AS"/>
</dbReference>
<dbReference type="PROSITE" id="PS50011">
    <property type="entry name" value="PROTEIN_KINASE_DOM"/>
    <property type="match status" value="1"/>
</dbReference>
<accession>A0A2G5CZR5</accession>
<keyword evidence="4" id="KW-0547">Nucleotide-binding</keyword>
<dbReference type="Gene3D" id="1.10.510.10">
    <property type="entry name" value="Transferase(Phosphotransferase) domain 1"/>
    <property type="match status" value="1"/>
</dbReference>
<evidence type="ECO:0000256" key="8">
    <source>
        <dbReference type="ARBA" id="ARBA00023180"/>
    </source>
</evidence>
<dbReference type="FunFam" id="1.10.510.10:FF:000060">
    <property type="entry name" value="G-type lectin S-receptor-like serine/threonine-protein kinase"/>
    <property type="match status" value="1"/>
</dbReference>
<organism evidence="10 11">
    <name type="scientific">Aquilegia coerulea</name>
    <name type="common">Rocky mountain columbine</name>
    <dbReference type="NCBI Taxonomy" id="218851"/>
    <lineage>
        <taxon>Eukaryota</taxon>
        <taxon>Viridiplantae</taxon>
        <taxon>Streptophyta</taxon>
        <taxon>Embryophyta</taxon>
        <taxon>Tracheophyta</taxon>
        <taxon>Spermatophyta</taxon>
        <taxon>Magnoliopsida</taxon>
        <taxon>Ranunculales</taxon>
        <taxon>Ranunculaceae</taxon>
        <taxon>Thalictroideae</taxon>
        <taxon>Aquilegia</taxon>
    </lineage>
</organism>
<evidence type="ECO:0000259" key="9">
    <source>
        <dbReference type="PROSITE" id="PS50011"/>
    </source>
</evidence>
<keyword evidence="11" id="KW-1185">Reference proteome</keyword>
<dbReference type="GO" id="GO:0004674">
    <property type="term" value="F:protein serine/threonine kinase activity"/>
    <property type="evidence" value="ECO:0007669"/>
    <property type="project" value="UniProtKB-KW"/>
</dbReference>